<keyword evidence="4 5" id="KW-0472">Membrane</keyword>
<evidence type="ECO:0000313" key="6">
    <source>
        <dbReference type="EMBL" id="KAJ7382377.1"/>
    </source>
</evidence>
<dbReference type="Gene3D" id="1.20.1250.20">
    <property type="entry name" value="MFS general substrate transporter like domains"/>
    <property type="match status" value="2"/>
</dbReference>
<sequence>MSFFTFLRFGTAASVTGFFVCHYVYILELVGPSYRTMGAKVMDFFWVTGAAVMALLAYFIRDWRTLLLVASFPRFCFFLLWTSSSLVIECKPHITYTLESTDEISLASLYGSVRVLPESARWLVVNGQVEKAYNVLKNFAEKSAVSIDSESLKDSLAKCYHGEAESEANKIRHKPLDLLRTPRMRKRTLILWFNW</sequence>
<dbReference type="OrthoDB" id="5296287at2759"/>
<dbReference type="GO" id="GO:0016020">
    <property type="term" value="C:membrane"/>
    <property type="evidence" value="ECO:0007669"/>
    <property type="project" value="UniProtKB-SubCell"/>
</dbReference>
<dbReference type="SUPFAM" id="SSF103473">
    <property type="entry name" value="MFS general substrate transporter"/>
    <property type="match status" value="1"/>
</dbReference>
<dbReference type="AlphaFoldDB" id="A0A9X0D082"/>
<keyword evidence="7" id="KW-1185">Reference proteome</keyword>
<keyword evidence="2 5" id="KW-0812">Transmembrane</keyword>
<evidence type="ECO:0000256" key="3">
    <source>
        <dbReference type="ARBA" id="ARBA00022989"/>
    </source>
</evidence>
<gene>
    <name evidence="6" type="ORF">OS493_035438</name>
</gene>
<comment type="caution">
    <text evidence="6">The sequence shown here is derived from an EMBL/GenBank/DDBJ whole genome shotgun (WGS) entry which is preliminary data.</text>
</comment>
<dbReference type="Proteomes" id="UP001163046">
    <property type="component" value="Unassembled WGS sequence"/>
</dbReference>
<evidence type="ECO:0000256" key="2">
    <source>
        <dbReference type="ARBA" id="ARBA00022692"/>
    </source>
</evidence>
<keyword evidence="3 5" id="KW-1133">Transmembrane helix</keyword>
<dbReference type="EMBL" id="MU825926">
    <property type="protein sequence ID" value="KAJ7382377.1"/>
    <property type="molecule type" value="Genomic_DNA"/>
</dbReference>
<dbReference type="PANTHER" id="PTHR24064">
    <property type="entry name" value="SOLUTE CARRIER FAMILY 22 MEMBER"/>
    <property type="match status" value="1"/>
</dbReference>
<feature type="transmembrane region" description="Helical" evidence="5">
    <location>
        <begin position="41"/>
        <end position="60"/>
    </location>
</feature>
<evidence type="ECO:0000256" key="1">
    <source>
        <dbReference type="ARBA" id="ARBA00004141"/>
    </source>
</evidence>
<evidence type="ECO:0000256" key="5">
    <source>
        <dbReference type="SAM" id="Phobius"/>
    </source>
</evidence>
<evidence type="ECO:0000313" key="7">
    <source>
        <dbReference type="Proteomes" id="UP001163046"/>
    </source>
</evidence>
<accession>A0A9X0D082</accession>
<dbReference type="InterPro" id="IPR036259">
    <property type="entry name" value="MFS_trans_sf"/>
</dbReference>
<name>A0A9X0D082_9CNID</name>
<protein>
    <submittedName>
        <fullName evidence="6">Uncharacterized protein</fullName>
    </submittedName>
</protein>
<comment type="subcellular location">
    <subcellularLocation>
        <location evidence="1">Membrane</location>
        <topology evidence="1">Multi-pass membrane protein</topology>
    </subcellularLocation>
</comment>
<reference evidence="6" key="1">
    <citation type="submission" date="2023-01" db="EMBL/GenBank/DDBJ databases">
        <title>Genome assembly of the deep-sea coral Lophelia pertusa.</title>
        <authorList>
            <person name="Herrera S."/>
            <person name="Cordes E."/>
        </authorList>
    </citation>
    <scope>NUCLEOTIDE SEQUENCE</scope>
    <source>
        <strain evidence="6">USNM1676648</strain>
        <tissue evidence="6">Polyp</tissue>
    </source>
</reference>
<proteinExistence type="predicted"/>
<organism evidence="6 7">
    <name type="scientific">Desmophyllum pertusum</name>
    <dbReference type="NCBI Taxonomy" id="174260"/>
    <lineage>
        <taxon>Eukaryota</taxon>
        <taxon>Metazoa</taxon>
        <taxon>Cnidaria</taxon>
        <taxon>Anthozoa</taxon>
        <taxon>Hexacorallia</taxon>
        <taxon>Scleractinia</taxon>
        <taxon>Caryophylliina</taxon>
        <taxon>Caryophylliidae</taxon>
        <taxon>Desmophyllum</taxon>
    </lineage>
</organism>
<feature type="transmembrane region" description="Helical" evidence="5">
    <location>
        <begin position="6"/>
        <end position="29"/>
    </location>
</feature>
<feature type="transmembrane region" description="Helical" evidence="5">
    <location>
        <begin position="66"/>
        <end position="88"/>
    </location>
</feature>
<evidence type="ECO:0000256" key="4">
    <source>
        <dbReference type="ARBA" id="ARBA00023136"/>
    </source>
</evidence>